<sequence>MGRTKREVGGSPPVAAVRQNGVGRGHPKLAGAALGWFTLGSHFGLPFLGNVIKPLLSLEFAKETSRR</sequence>
<feature type="region of interest" description="Disordered" evidence="1">
    <location>
        <begin position="1"/>
        <end position="23"/>
    </location>
</feature>
<evidence type="ECO:0000256" key="1">
    <source>
        <dbReference type="SAM" id="MobiDB-lite"/>
    </source>
</evidence>
<organism evidence="2 3">
    <name type="scientific">Methylocella tundrae</name>
    <dbReference type="NCBI Taxonomy" id="227605"/>
    <lineage>
        <taxon>Bacteria</taxon>
        <taxon>Pseudomonadati</taxon>
        <taxon>Pseudomonadota</taxon>
        <taxon>Alphaproteobacteria</taxon>
        <taxon>Hyphomicrobiales</taxon>
        <taxon>Beijerinckiaceae</taxon>
        <taxon>Methylocella</taxon>
    </lineage>
</organism>
<dbReference type="EMBL" id="LR536450">
    <property type="protein sequence ID" value="VFU08450.1"/>
    <property type="molecule type" value="Genomic_DNA"/>
</dbReference>
<reference evidence="2 3" key="1">
    <citation type="submission" date="2019-03" db="EMBL/GenBank/DDBJ databases">
        <authorList>
            <person name="Kox A.R. M."/>
        </authorList>
    </citation>
    <scope>NUCLEOTIDE SEQUENCE [LARGE SCALE GENOMIC DNA]</scope>
    <source>
        <strain evidence="2">MTUNDRAET4 annotated genome</strain>
    </source>
</reference>
<protein>
    <submittedName>
        <fullName evidence="2">Uncharacterized protein</fullName>
    </submittedName>
</protein>
<proteinExistence type="predicted"/>
<evidence type="ECO:0000313" key="2">
    <source>
        <dbReference type="EMBL" id="VFU08450.1"/>
    </source>
</evidence>
<evidence type="ECO:0000313" key="3">
    <source>
        <dbReference type="Proteomes" id="UP000294360"/>
    </source>
</evidence>
<dbReference type="AlphaFoldDB" id="A0A4U8Z0A1"/>
<dbReference type="KEGG" id="mtun:MTUNDRAET4_1557"/>
<gene>
    <name evidence="2" type="ORF">MTUNDRAET4_1557</name>
</gene>
<dbReference type="Proteomes" id="UP000294360">
    <property type="component" value="Chromosome"/>
</dbReference>
<name>A0A4U8Z0A1_METTU</name>
<accession>A0A4U8Z0A1</accession>